<accession>A0AAV4KCE6</accession>
<keyword evidence="2" id="KW-1133">Transmembrane helix</keyword>
<feature type="transmembrane region" description="Helical" evidence="2">
    <location>
        <begin position="117"/>
        <end position="139"/>
    </location>
</feature>
<dbReference type="EMBL" id="CP023693">
    <property type="protein sequence ID" value="QEV34802.1"/>
    <property type="molecule type" value="Genomic_DNA"/>
</dbReference>
<evidence type="ECO:0000313" key="3">
    <source>
        <dbReference type="EMBL" id="GGR04116.1"/>
    </source>
</evidence>
<sequence length="223" mass="24135">MIVTLIVVCEVGFWVLLAAGLATRYLLKMPRTGLALLLCEPLLEVLLLVVTAIDLKNGADPSWRHGLAALYIGYTVGHGHRTVKWLDGHAAHRFGGAPPPVKPPRYGMARARHEGTVWLGSVTAAAVASGLLLLAAWYVGDDGNTESLRSWIFVAWRAAGIHGLIALSYAIWPKKAPKEAPEHDPGKTREKAPGKASAVPARDPEDVPDLLVGRPREDEEQVR</sequence>
<dbReference type="Proteomes" id="UP000326029">
    <property type="component" value="Chromosome"/>
</dbReference>
<dbReference type="AlphaFoldDB" id="A0AAV4KCE6"/>
<evidence type="ECO:0000256" key="1">
    <source>
        <dbReference type="SAM" id="MobiDB-lite"/>
    </source>
</evidence>
<feature type="compositionally biased region" description="Basic and acidic residues" evidence="1">
    <location>
        <begin position="176"/>
        <end position="193"/>
    </location>
</feature>
<feature type="region of interest" description="Disordered" evidence="1">
    <location>
        <begin position="176"/>
        <end position="223"/>
    </location>
</feature>
<evidence type="ECO:0000313" key="5">
    <source>
        <dbReference type="Proteomes" id="UP000326029"/>
    </source>
</evidence>
<reference evidence="3 6" key="1">
    <citation type="journal article" date="2014" name="Int. J. Syst. Evol. Microbiol.">
        <title>Complete genome sequence of Corynebacterium casei LMG S-19264T (=DSM 44701T), isolated from a smear-ripened cheese.</title>
        <authorList>
            <consortium name="US DOE Joint Genome Institute (JGI-PGF)"/>
            <person name="Walter F."/>
            <person name="Albersmeier A."/>
            <person name="Kalinowski J."/>
            <person name="Ruckert C."/>
        </authorList>
    </citation>
    <scope>NUCLEOTIDE SEQUENCE [LARGE SCALE GENOMIC DNA]</scope>
    <source>
        <strain evidence="3 6">JCM 4205</strain>
    </source>
</reference>
<reference evidence="4 5" key="2">
    <citation type="submission" date="2017-09" db="EMBL/GenBank/DDBJ databases">
        <authorList>
            <person name="Lee N."/>
            <person name="Cho B.-K."/>
        </authorList>
    </citation>
    <scope>NUCLEOTIDE SEQUENCE [LARGE SCALE GENOMIC DNA]</scope>
    <source>
        <strain evidence="4 5">ATCC 19740</strain>
    </source>
</reference>
<keyword evidence="2" id="KW-0472">Membrane</keyword>
<dbReference type="EMBL" id="BMSJ01000001">
    <property type="protein sequence ID" value="GGR04116.1"/>
    <property type="molecule type" value="Genomic_DNA"/>
</dbReference>
<gene>
    <name evidence="4" type="ORF">CP977_23740</name>
    <name evidence="3" type="ORF">GCM10010497_01630</name>
</gene>
<name>A0AAV4KCE6_9ACTN</name>
<evidence type="ECO:0008006" key="7">
    <source>
        <dbReference type="Google" id="ProtNLM"/>
    </source>
</evidence>
<dbReference type="RefSeq" id="WP_062752179.1">
    <property type="nucleotide sequence ID" value="NZ_BMSJ01000001.1"/>
</dbReference>
<organism evidence="3 6">
    <name type="scientific">Streptomyces cinereoruber</name>
    <dbReference type="NCBI Taxonomy" id="67260"/>
    <lineage>
        <taxon>Bacteria</taxon>
        <taxon>Bacillati</taxon>
        <taxon>Actinomycetota</taxon>
        <taxon>Actinomycetes</taxon>
        <taxon>Kitasatosporales</taxon>
        <taxon>Streptomycetaceae</taxon>
        <taxon>Streptomyces</taxon>
    </lineage>
</organism>
<keyword evidence="5" id="KW-1185">Reference proteome</keyword>
<evidence type="ECO:0000256" key="2">
    <source>
        <dbReference type="SAM" id="Phobius"/>
    </source>
</evidence>
<feature type="compositionally biased region" description="Basic and acidic residues" evidence="1">
    <location>
        <begin position="214"/>
        <end position="223"/>
    </location>
</feature>
<feature type="transmembrane region" description="Helical" evidence="2">
    <location>
        <begin position="151"/>
        <end position="172"/>
    </location>
</feature>
<reference evidence="3" key="3">
    <citation type="submission" date="2023-08" db="EMBL/GenBank/DDBJ databases">
        <authorList>
            <person name="Sun Q."/>
            <person name="Ohkuma M."/>
        </authorList>
    </citation>
    <scope>NUCLEOTIDE SEQUENCE</scope>
    <source>
        <strain evidence="3">JCM 4205</strain>
    </source>
</reference>
<feature type="transmembrane region" description="Helical" evidence="2">
    <location>
        <begin position="7"/>
        <end position="27"/>
    </location>
</feature>
<keyword evidence="2" id="KW-0812">Transmembrane</keyword>
<evidence type="ECO:0000313" key="4">
    <source>
        <dbReference type="EMBL" id="QEV34802.1"/>
    </source>
</evidence>
<protein>
    <recommendedName>
        <fullName evidence="7">Membrane protein YmcC</fullName>
    </recommendedName>
</protein>
<evidence type="ECO:0000313" key="6">
    <source>
        <dbReference type="Proteomes" id="UP000642014"/>
    </source>
</evidence>
<dbReference type="Proteomes" id="UP000642014">
    <property type="component" value="Unassembled WGS sequence"/>
</dbReference>
<proteinExistence type="predicted"/>
<dbReference type="GeneID" id="95456777"/>